<proteinExistence type="inferred from homology"/>
<dbReference type="NCBIfam" id="NF009489">
    <property type="entry name" value="PRK12851.1"/>
    <property type="match status" value="1"/>
</dbReference>
<dbReference type="PROSITE" id="PS00296">
    <property type="entry name" value="CHAPERONINS_CPN60"/>
    <property type="match status" value="1"/>
</dbReference>
<organism evidence="7 8">
    <name type="scientific">Zostera marina</name>
    <name type="common">Eelgrass</name>
    <dbReference type="NCBI Taxonomy" id="29655"/>
    <lineage>
        <taxon>Eukaryota</taxon>
        <taxon>Viridiplantae</taxon>
        <taxon>Streptophyta</taxon>
        <taxon>Embryophyta</taxon>
        <taxon>Tracheophyta</taxon>
        <taxon>Spermatophyta</taxon>
        <taxon>Magnoliopsida</taxon>
        <taxon>Liliopsida</taxon>
        <taxon>Zosteraceae</taxon>
        <taxon>Zostera</taxon>
    </lineage>
</organism>
<dbReference type="STRING" id="29655.A0A0K9NTD2"/>
<dbReference type="CDD" id="cd03344">
    <property type="entry name" value="GroEL"/>
    <property type="match status" value="1"/>
</dbReference>
<keyword evidence="3" id="KW-0067">ATP-binding</keyword>
<comment type="caution">
    <text evidence="7">The sequence shown here is derived from an EMBL/GenBank/DDBJ whole genome shotgun (WGS) entry which is preliminary data.</text>
</comment>
<dbReference type="Pfam" id="PF00118">
    <property type="entry name" value="Cpn60_TCP1"/>
    <property type="match status" value="1"/>
</dbReference>
<dbReference type="InterPro" id="IPR027409">
    <property type="entry name" value="GroEL-like_apical_dom_sf"/>
</dbReference>
<dbReference type="SUPFAM" id="SSF52029">
    <property type="entry name" value="GroEL apical domain-like"/>
    <property type="match status" value="1"/>
</dbReference>
<dbReference type="OrthoDB" id="1733909at2759"/>
<dbReference type="PRINTS" id="PR00298">
    <property type="entry name" value="CHAPERONIN60"/>
</dbReference>
<keyword evidence="8" id="KW-1185">Reference proteome</keyword>
<keyword evidence="2" id="KW-0547">Nucleotide-binding</keyword>
<dbReference type="NCBIfam" id="TIGR02348">
    <property type="entry name" value="GroEL"/>
    <property type="match status" value="1"/>
</dbReference>
<dbReference type="GO" id="GO:0042026">
    <property type="term" value="P:protein refolding"/>
    <property type="evidence" value="ECO:0007669"/>
    <property type="project" value="InterPro"/>
</dbReference>
<evidence type="ECO:0000256" key="2">
    <source>
        <dbReference type="ARBA" id="ARBA00022741"/>
    </source>
</evidence>
<dbReference type="GO" id="GO:0005524">
    <property type="term" value="F:ATP binding"/>
    <property type="evidence" value="ECO:0007669"/>
    <property type="project" value="UniProtKB-KW"/>
</dbReference>
<dbReference type="InterPro" id="IPR018370">
    <property type="entry name" value="Chaperonin_Cpn60_CS"/>
</dbReference>
<dbReference type="Gene3D" id="1.10.560.10">
    <property type="entry name" value="GroEL-like equatorial domain"/>
    <property type="match status" value="1"/>
</dbReference>
<evidence type="ECO:0000256" key="5">
    <source>
        <dbReference type="RuleBase" id="RU000418"/>
    </source>
</evidence>
<evidence type="ECO:0000256" key="4">
    <source>
        <dbReference type="ARBA" id="ARBA00023186"/>
    </source>
</evidence>
<dbReference type="NCBIfam" id="NF009488">
    <property type="entry name" value="PRK12850.1"/>
    <property type="match status" value="1"/>
</dbReference>
<evidence type="ECO:0000256" key="6">
    <source>
        <dbReference type="SAM" id="MobiDB-lite"/>
    </source>
</evidence>
<feature type="region of interest" description="Disordered" evidence="6">
    <location>
        <begin position="580"/>
        <end position="612"/>
    </location>
</feature>
<evidence type="ECO:0000256" key="1">
    <source>
        <dbReference type="ARBA" id="ARBA00006607"/>
    </source>
</evidence>
<dbReference type="OMA" id="EDMGYTL"/>
<evidence type="ECO:0000313" key="7">
    <source>
        <dbReference type="EMBL" id="KMZ59195.1"/>
    </source>
</evidence>
<dbReference type="GO" id="GO:0140662">
    <property type="term" value="F:ATP-dependent protein folding chaperone"/>
    <property type="evidence" value="ECO:0007669"/>
    <property type="project" value="InterPro"/>
</dbReference>
<protein>
    <submittedName>
        <fullName evidence="7">60 kDa chaperonin</fullName>
    </submittedName>
</protein>
<dbReference type="EMBL" id="LFYR01001803">
    <property type="protein sequence ID" value="KMZ59195.1"/>
    <property type="molecule type" value="Genomic_DNA"/>
</dbReference>
<dbReference type="Proteomes" id="UP000036987">
    <property type="component" value="Unassembled WGS sequence"/>
</dbReference>
<dbReference type="NCBIfam" id="NF000592">
    <property type="entry name" value="PRK00013.1"/>
    <property type="match status" value="1"/>
</dbReference>
<dbReference type="InterPro" id="IPR027413">
    <property type="entry name" value="GROEL-like_equatorial_sf"/>
</dbReference>
<dbReference type="Gene3D" id="3.30.260.10">
    <property type="entry name" value="TCP-1-like chaperonin intermediate domain"/>
    <property type="match status" value="1"/>
</dbReference>
<dbReference type="SUPFAM" id="SSF48592">
    <property type="entry name" value="GroEL equatorial domain-like"/>
    <property type="match status" value="1"/>
</dbReference>
<accession>A0A0K9NTD2</accession>
<gene>
    <name evidence="7" type="ORF">ZOSMA_6G01260</name>
</gene>
<dbReference type="PANTHER" id="PTHR45633">
    <property type="entry name" value="60 KDA HEAT SHOCK PROTEIN, MITOCHONDRIAL"/>
    <property type="match status" value="1"/>
</dbReference>
<dbReference type="AlphaFoldDB" id="A0A0K9NTD2"/>
<keyword evidence="4" id="KW-0143">Chaperone</keyword>
<sequence length="612" mass="66912">MAIIARPSPHALLKDFFFNPISSSSSVKFTTARTSLAITPKCFSKEVYFNRDFSVTKKLQAGVNLVADLVGVTLGPKGRNVVLQNKYGPPKIVNDGETVLKEIELEDPLENVGVKLIRQSGAKTNDLAGDGSTTSVILAQGLISEGMKVLAAGMNPVQIARGIEKTSVALVKELRLMSREIEDHEIAYVASISAGNDDMIGNMLADAFKKVGKKGVVRIENGKSTDNTLQIVEGMQFDRGYLSPYLVTDRRNKSVEFDNCKILLVDKKIIDAKEMFRILDSAVKEKYPLLIIAENIEDQALAPLIRNKLKGIIKVSAVKAPAFGERKSHYLDDIAILTGGTVVREDAGLTLTNARKEMLGSAVKVKITKGTTMIVTDGSTQWAVEKRVSQIKSLVENSNQNFQKKILNERIARLCGGIAIIQVGALTEVELKDKKLRIEDALNATKAAIEEGVVIGGGCCLLRLSMKIDVIKKTLENEEQKIGAEIFRRALSYPAKLIAKNAGKNGTIVAKEVLSSSDDRYGYNAAKDRYEDLISAGILDPSKVVRCCLEHAASVAKTFLTSDVVVVDLMEYRPSPLRKRRLEARSPLPPGPNNFKTPGTFPSVKKNPKLRF</sequence>
<dbReference type="Gene3D" id="3.50.7.10">
    <property type="entry name" value="GroEL"/>
    <property type="match status" value="1"/>
</dbReference>
<dbReference type="InterPro" id="IPR027410">
    <property type="entry name" value="TCP-1-like_intermed_sf"/>
</dbReference>
<reference evidence="8" key="1">
    <citation type="journal article" date="2016" name="Nature">
        <title>The genome of the seagrass Zostera marina reveals angiosperm adaptation to the sea.</title>
        <authorList>
            <person name="Olsen J.L."/>
            <person name="Rouze P."/>
            <person name="Verhelst B."/>
            <person name="Lin Y.-C."/>
            <person name="Bayer T."/>
            <person name="Collen J."/>
            <person name="Dattolo E."/>
            <person name="De Paoli E."/>
            <person name="Dittami S."/>
            <person name="Maumus F."/>
            <person name="Michel G."/>
            <person name="Kersting A."/>
            <person name="Lauritano C."/>
            <person name="Lohaus R."/>
            <person name="Toepel M."/>
            <person name="Tonon T."/>
            <person name="Vanneste K."/>
            <person name="Amirebrahimi M."/>
            <person name="Brakel J."/>
            <person name="Bostroem C."/>
            <person name="Chovatia M."/>
            <person name="Grimwood J."/>
            <person name="Jenkins J.W."/>
            <person name="Jueterbock A."/>
            <person name="Mraz A."/>
            <person name="Stam W.T."/>
            <person name="Tice H."/>
            <person name="Bornberg-Bauer E."/>
            <person name="Green P.J."/>
            <person name="Pearson G.A."/>
            <person name="Procaccini G."/>
            <person name="Duarte C.M."/>
            <person name="Schmutz J."/>
            <person name="Reusch T.B.H."/>
            <person name="Van de Peer Y."/>
        </authorList>
    </citation>
    <scope>NUCLEOTIDE SEQUENCE [LARGE SCALE GENOMIC DNA]</scope>
    <source>
        <strain evidence="8">cv. Finnish</strain>
    </source>
</reference>
<evidence type="ECO:0000256" key="3">
    <source>
        <dbReference type="ARBA" id="ARBA00022840"/>
    </source>
</evidence>
<dbReference type="FunFam" id="3.50.7.10:FF:000001">
    <property type="entry name" value="60 kDa chaperonin"/>
    <property type="match status" value="1"/>
</dbReference>
<dbReference type="InterPro" id="IPR001844">
    <property type="entry name" value="Cpn60/GroEL"/>
</dbReference>
<dbReference type="NCBIfam" id="NF009487">
    <property type="entry name" value="PRK12849.1"/>
    <property type="match status" value="1"/>
</dbReference>
<name>A0A0K9NTD2_ZOSMR</name>
<dbReference type="InterPro" id="IPR002423">
    <property type="entry name" value="Cpn60/GroEL/TCP-1"/>
</dbReference>
<evidence type="ECO:0000313" key="8">
    <source>
        <dbReference type="Proteomes" id="UP000036987"/>
    </source>
</evidence>
<dbReference type="GO" id="GO:0006457">
    <property type="term" value="P:protein folding"/>
    <property type="evidence" value="ECO:0000318"/>
    <property type="project" value="GO_Central"/>
</dbReference>
<comment type="similarity">
    <text evidence="1 5">Belongs to the chaperonin (HSP60) family.</text>
</comment>
<dbReference type="SUPFAM" id="SSF54849">
    <property type="entry name" value="GroEL-intermediate domain like"/>
    <property type="match status" value="1"/>
</dbReference>